<gene>
    <name evidence="1" type="ORF">C6T65_32370</name>
</gene>
<dbReference type="AlphaFoldDB" id="A0AA44XTY6"/>
<dbReference type="RefSeq" id="WP_060082144.1">
    <property type="nucleotide sequence ID" value="NZ_CADFFW010000008.1"/>
</dbReference>
<evidence type="ECO:0000313" key="1">
    <source>
        <dbReference type="EMBL" id="PRH38243.1"/>
    </source>
</evidence>
<sequence>MKSRASAEINAEIYNAGPALFKAIQRAVIEEATSAKSQAEHCANKAKLKKAVETVLADAIPADLDHRGLWQVLWARIVYAGKRASIATAEISSMRNLVPLFRDLDHYTPQAYVFDEAEWKAFAASWKERQEKEAQKSAWIKLSKGAPDWNPAAHFANAKTTPEVWKLLTKDDTAYPNLKFSTKVDKVRRYLAVADFLHRHRAAGKTQPLEHYTDGRTLSRHHLTGEEWVQERKTLDEVRKRFEAQLGPLTALHTMMDLGLNTIKPDRVMAYLFSQLGWLQTLPASLSKEDVMAVYIRDEVTQEMTIRADVLAASLDKAGYEQAHRLLDIWFVKYGQDPEEFFGITTNLQQKSKSIRKVFDELDRSQPKHDTITVDEARSMWPMQEFAAVAVRGATGGWKLPSGRQTKTRTKMPRVDAERLFTIEWQRGHSVRPDIYPAGKPGIANGPKEEILSLIERHTDPEEAFLYVLVDEDE</sequence>
<proteinExistence type="predicted"/>
<protein>
    <submittedName>
        <fullName evidence="1">Uncharacterized protein</fullName>
    </submittedName>
</protein>
<organism evidence="1 2">
    <name type="scientific">Burkholderia vietnamiensis</name>
    <dbReference type="NCBI Taxonomy" id="60552"/>
    <lineage>
        <taxon>Bacteria</taxon>
        <taxon>Pseudomonadati</taxon>
        <taxon>Pseudomonadota</taxon>
        <taxon>Betaproteobacteria</taxon>
        <taxon>Burkholderiales</taxon>
        <taxon>Burkholderiaceae</taxon>
        <taxon>Burkholderia</taxon>
        <taxon>Burkholderia cepacia complex</taxon>
    </lineage>
</organism>
<accession>A0AA44XTY6</accession>
<dbReference type="Proteomes" id="UP000237632">
    <property type="component" value="Unassembled WGS sequence"/>
</dbReference>
<reference evidence="1 2" key="1">
    <citation type="submission" date="2018-03" db="EMBL/GenBank/DDBJ databases">
        <authorList>
            <person name="Nguyen K."/>
            <person name="Fouts D."/>
            <person name="Sutton G."/>
        </authorList>
    </citation>
    <scope>NUCLEOTIDE SEQUENCE [LARGE SCALE GENOMIC DNA]</scope>
    <source>
        <strain evidence="1 2">AU3578</strain>
    </source>
</reference>
<comment type="caution">
    <text evidence="1">The sequence shown here is derived from an EMBL/GenBank/DDBJ whole genome shotgun (WGS) entry which is preliminary data.</text>
</comment>
<evidence type="ECO:0000313" key="2">
    <source>
        <dbReference type="Proteomes" id="UP000237632"/>
    </source>
</evidence>
<name>A0AA44XTY6_BURVI</name>
<dbReference type="EMBL" id="PVHK01000246">
    <property type="protein sequence ID" value="PRH38243.1"/>
    <property type="molecule type" value="Genomic_DNA"/>
</dbReference>